<organism evidence="5 6">
    <name type="scientific">Candidatus Gottesmanbacteria bacterium RBG_16_37_8</name>
    <dbReference type="NCBI Taxonomy" id="1798371"/>
    <lineage>
        <taxon>Bacteria</taxon>
        <taxon>Candidatus Gottesmaniibacteriota</taxon>
    </lineage>
</organism>
<evidence type="ECO:0000313" key="5">
    <source>
        <dbReference type="EMBL" id="OGG02218.1"/>
    </source>
</evidence>
<dbReference type="GO" id="GO:0004616">
    <property type="term" value="F:phosphogluconate dehydrogenase (decarboxylating) activity"/>
    <property type="evidence" value="ECO:0007669"/>
    <property type="project" value="InterPro"/>
</dbReference>
<evidence type="ECO:0000313" key="6">
    <source>
        <dbReference type="Proteomes" id="UP000176665"/>
    </source>
</evidence>
<dbReference type="InterPro" id="IPR036291">
    <property type="entry name" value="NAD(P)-bd_dom_sf"/>
</dbReference>
<dbReference type="PANTHER" id="PTHR11811">
    <property type="entry name" value="6-PHOSPHOGLUCONATE DEHYDROGENASE"/>
    <property type="match status" value="1"/>
</dbReference>
<dbReference type="InterPro" id="IPR013328">
    <property type="entry name" value="6PGD_dom2"/>
</dbReference>
<feature type="domain" description="6-phosphogluconate dehydrogenase C-terminal" evidence="4">
    <location>
        <begin position="180"/>
        <end position="307"/>
    </location>
</feature>
<dbReference type="SUPFAM" id="SSF51735">
    <property type="entry name" value="NAD(P)-binding Rossmann-fold domains"/>
    <property type="match status" value="1"/>
</dbReference>
<dbReference type="Proteomes" id="UP000176665">
    <property type="component" value="Unassembled WGS sequence"/>
</dbReference>
<dbReference type="GO" id="GO:0006098">
    <property type="term" value="P:pentose-phosphate shunt"/>
    <property type="evidence" value="ECO:0007669"/>
    <property type="project" value="InterPro"/>
</dbReference>
<dbReference type="Pfam" id="PF03446">
    <property type="entry name" value="NAD_binding_2"/>
    <property type="match status" value="1"/>
</dbReference>
<dbReference type="InterPro" id="IPR004849">
    <property type="entry name" value="6DGDH_YqeC"/>
</dbReference>
<accession>A0A1F5YPT5</accession>
<comment type="caution">
    <text evidence="5">The sequence shown here is derived from an EMBL/GenBank/DDBJ whole genome shotgun (WGS) entry which is preliminary data.</text>
</comment>
<protein>
    <submittedName>
        <fullName evidence="5">6-phosphogluconate dehydrogenase (Decarboxylating)</fullName>
    </submittedName>
</protein>
<proteinExistence type="inferred from homology"/>
<keyword evidence="3" id="KW-0311">Gluconate utilization</keyword>
<dbReference type="AlphaFoldDB" id="A0A1F5YPT5"/>
<dbReference type="STRING" id="1798371.A2W14_02490"/>
<dbReference type="Gene3D" id="1.10.1040.10">
    <property type="entry name" value="N-(1-d-carboxylethyl)-l-norvaline Dehydrogenase, domain 2"/>
    <property type="match status" value="1"/>
</dbReference>
<dbReference type="Gene3D" id="3.40.50.720">
    <property type="entry name" value="NAD(P)-binding Rossmann-like Domain"/>
    <property type="match status" value="1"/>
</dbReference>
<reference evidence="5 6" key="1">
    <citation type="journal article" date="2016" name="Nat. Commun.">
        <title>Thousands of microbial genomes shed light on interconnected biogeochemical processes in an aquifer system.</title>
        <authorList>
            <person name="Anantharaman K."/>
            <person name="Brown C.T."/>
            <person name="Hug L.A."/>
            <person name="Sharon I."/>
            <person name="Castelle C.J."/>
            <person name="Probst A.J."/>
            <person name="Thomas B.C."/>
            <person name="Singh A."/>
            <person name="Wilkins M.J."/>
            <person name="Karaoz U."/>
            <person name="Brodie E.L."/>
            <person name="Williams K.H."/>
            <person name="Hubbard S.S."/>
            <person name="Banfield J.F."/>
        </authorList>
    </citation>
    <scope>NUCLEOTIDE SEQUENCE [LARGE SCALE GENOMIC DNA]</scope>
</reference>
<dbReference type="SMART" id="SM01350">
    <property type="entry name" value="6PGD"/>
    <property type="match status" value="1"/>
</dbReference>
<dbReference type="InterPro" id="IPR006115">
    <property type="entry name" value="6PGDH_NADP-bd"/>
</dbReference>
<dbReference type="GO" id="GO:0050661">
    <property type="term" value="F:NADP binding"/>
    <property type="evidence" value="ECO:0007669"/>
    <property type="project" value="InterPro"/>
</dbReference>
<dbReference type="NCBIfam" id="NF007161">
    <property type="entry name" value="PRK09599.1"/>
    <property type="match status" value="1"/>
</dbReference>
<dbReference type="GO" id="GO:0019521">
    <property type="term" value="P:D-gluconate metabolic process"/>
    <property type="evidence" value="ECO:0007669"/>
    <property type="project" value="UniProtKB-KW"/>
</dbReference>
<evidence type="ECO:0000256" key="3">
    <source>
        <dbReference type="ARBA" id="ARBA00023064"/>
    </source>
</evidence>
<gene>
    <name evidence="5" type="ORF">A2W14_02490</name>
</gene>
<dbReference type="EMBL" id="MFJA01000070">
    <property type="protein sequence ID" value="OGG02218.1"/>
    <property type="molecule type" value="Genomic_DNA"/>
</dbReference>
<dbReference type="PRINTS" id="PR00076">
    <property type="entry name" value="6PGDHDRGNASE"/>
</dbReference>
<name>A0A1F5YPT5_9BACT</name>
<sequence length="308" mass="34131">MKIGFIGLGKMGQALVWHLLEQKVDIVLYNRTREKMDQFLKEFQSESIKHDEYGELILSYDYKTFMSELETPRIIWIMVEHGSAVDEVIDNLIISDIKSDDIIIDGGNSFYKDSIKRYQKLKKMGVGFLDIGTSGGIEGARNGACLMVGGEKEIFERVKPILKMLAVAGGLTYFGETGSGHFVKMVHNGVEYGMLQALGEGFEILFNKANKVDLRAVAANWKNGSVVRGWLIELLERALSTDPQLRNVSGTVGGGSTGEWTIETARELGVDVPVIESSLQARKMSKKKETFSGKVVSALRKEFGGHPT</sequence>
<evidence type="ECO:0000256" key="2">
    <source>
        <dbReference type="ARBA" id="ARBA00023002"/>
    </source>
</evidence>
<keyword evidence="2" id="KW-0560">Oxidoreductase</keyword>
<dbReference type="InterPro" id="IPR006183">
    <property type="entry name" value="Pgluconate_DH"/>
</dbReference>
<dbReference type="InterPro" id="IPR008927">
    <property type="entry name" value="6-PGluconate_DH-like_C_sf"/>
</dbReference>
<dbReference type="InterPro" id="IPR006114">
    <property type="entry name" value="6PGDH_C"/>
</dbReference>
<evidence type="ECO:0000256" key="1">
    <source>
        <dbReference type="ARBA" id="ARBA00008419"/>
    </source>
</evidence>
<dbReference type="NCBIfam" id="TIGR00872">
    <property type="entry name" value="gnd_rel"/>
    <property type="match status" value="1"/>
</dbReference>
<comment type="similarity">
    <text evidence="1">Belongs to the 6-phosphogluconate dehydrogenase family.</text>
</comment>
<evidence type="ECO:0000259" key="4">
    <source>
        <dbReference type="SMART" id="SM01350"/>
    </source>
</evidence>
<dbReference type="Pfam" id="PF00393">
    <property type="entry name" value="6PGD"/>
    <property type="match status" value="1"/>
</dbReference>
<dbReference type="SUPFAM" id="SSF48179">
    <property type="entry name" value="6-phosphogluconate dehydrogenase C-terminal domain-like"/>
    <property type="match status" value="1"/>
</dbReference>